<dbReference type="Pfam" id="PF04138">
    <property type="entry name" value="GtrA_DPMS_TM"/>
    <property type="match status" value="1"/>
</dbReference>
<gene>
    <name evidence="7" type="ORF">R1CP_08285</name>
</gene>
<dbReference type="EMBL" id="CP009111">
    <property type="protein sequence ID" value="ANS26377.1"/>
    <property type="molecule type" value="Genomic_DNA"/>
</dbReference>
<accession>A0A1B1K1D3</accession>
<dbReference type="RefSeq" id="WP_065489773.1">
    <property type="nucleotide sequence ID" value="NZ_CP009111.1"/>
</dbReference>
<keyword evidence="2 5" id="KW-0812">Transmembrane</keyword>
<name>A0A1B1K1D3_RHOOP</name>
<feature type="transmembrane region" description="Helical" evidence="5">
    <location>
        <begin position="93"/>
        <end position="115"/>
    </location>
</feature>
<dbReference type="GO" id="GO:0000271">
    <property type="term" value="P:polysaccharide biosynthetic process"/>
    <property type="evidence" value="ECO:0007669"/>
    <property type="project" value="InterPro"/>
</dbReference>
<evidence type="ECO:0000256" key="5">
    <source>
        <dbReference type="SAM" id="Phobius"/>
    </source>
</evidence>
<sequence>MIVQFHDAVGQPTYPPLRGRAGGVFAQLTRFTLVGTSSNVLYALAFFTLDMYGSFIANLVGVVTSSMLANELHRRLTFRAVDRVRWFVAQWEGGTLALIGLAVSSLALALLHMLFPGADGPAQVALVIAVSAVVGGLRFLALRGWVYASGP</sequence>
<protein>
    <submittedName>
        <fullName evidence="7">Glycosyl transferase</fullName>
    </submittedName>
</protein>
<dbReference type="AlphaFoldDB" id="A0A1B1K1D3"/>
<keyword evidence="7" id="KW-0808">Transferase</keyword>
<evidence type="ECO:0000256" key="1">
    <source>
        <dbReference type="ARBA" id="ARBA00004141"/>
    </source>
</evidence>
<dbReference type="PATRIC" id="fig|37919.13.peg.1705"/>
<proteinExistence type="predicted"/>
<evidence type="ECO:0000259" key="6">
    <source>
        <dbReference type="Pfam" id="PF04138"/>
    </source>
</evidence>
<feature type="domain" description="GtrA/DPMS transmembrane" evidence="6">
    <location>
        <begin position="30"/>
        <end position="146"/>
    </location>
</feature>
<reference evidence="7 8" key="1">
    <citation type="submission" date="2014-07" db="EMBL/GenBank/DDBJ databases">
        <authorList>
            <person name="Zhang J.E."/>
            <person name="Yang H."/>
            <person name="Guo J."/>
            <person name="Deng Z."/>
            <person name="Luo H."/>
            <person name="Luo M."/>
            <person name="Zhao B."/>
        </authorList>
    </citation>
    <scope>NUCLEOTIDE SEQUENCE [LARGE SCALE GENOMIC DNA]</scope>
    <source>
        <strain evidence="7 8">1CP</strain>
    </source>
</reference>
<evidence type="ECO:0000256" key="2">
    <source>
        <dbReference type="ARBA" id="ARBA00022692"/>
    </source>
</evidence>
<organism evidence="7 8">
    <name type="scientific">Rhodococcus opacus</name>
    <name type="common">Nocardia opaca</name>
    <dbReference type="NCBI Taxonomy" id="37919"/>
    <lineage>
        <taxon>Bacteria</taxon>
        <taxon>Bacillati</taxon>
        <taxon>Actinomycetota</taxon>
        <taxon>Actinomycetes</taxon>
        <taxon>Mycobacteriales</taxon>
        <taxon>Nocardiaceae</taxon>
        <taxon>Rhodococcus</taxon>
    </lineage>
</organism>
<dbReference type="InterPro" id="IPR007267">
    <property type="entry name" value="GtrA_DPMS_TM"/>
</dbReference>
<keyword evidence="4 5" id="KW-0472">Membrane</keyword>
<evidence type="ECO:0000256" key="3">
    <source>
        <dbReference type="ARBA" id="ARBA00022989"/>
    </source>
</evidence>
<dbReference type="GO" id="GO:0016740">
    <property type="term" value="F:transferase activity"/>
    <property type="evidence" value="ECO:0007669"/>
    <property type="project" value="UniProtKB-KW"/>
</dbReference>
<feature type="transmembrane region" description="Helical" evidence="5">
    <location>
        <begin position="121"/>
        <end position="141"/>
    </location>
</feature>
<evidence type="ECO:0000256" key="4">
    <source>
        <dbReference type="ARBA" id="ARBA00023136"/>
    </source>
</evidence>
<evidence type="ECO:0000313" key="7">
    <source>
        <dbReference type="EMBL" id="ANS26377.1"/>
    </source>
</evidence>
<comment type="subcellular location">
    <subcellularLocation>
        <location evidence="1">Membrane</location>
        <topology evidence="1">Multi-pass membrane protein</topology>
    </subcellularLocation>
</comment>
<dbReference type="GO" id="GO:0016020">
    <property type="term" value="C:membrane"/>
    <property type="evidence" value="ECO:0007669"/>
    <property type="project" value="UniProtKB-SubCell"/>
</dbReference>
<keyword evidence="3 5" id="KW-1133">Transmembrane helix</keyword>
<evidence type="ECO:0000313" key="8">
    <source>
        <dbReference type="Proteomes" id="UP000186108"/>
    </source>
</evidence>
<dbReference type="Proteomes" id="UP000186108">
    <property type="component" value="Chromosome"/>
</dbReference>